<name>A0A517QZL0_9PLAN</name>
<dbReference type="Pfam" id="PF07876">
    <property type="entry name" value="Dabb"/>
    <property type="match status" value="1"/>
</dbReference>
<dbReference type="AlphaFoldDB" id="A0A517QZL0"/>
<dbReference type="KEGG" id="svp:Pan189_14530"/>
<sequence length="139" mass="16008" precursor="true">MKNRSRQITIAAALFAAFVVAIQYSDRPHAEEKESGSMIVHDVYFTLKDDSAQEQQRLVDACKKYLQDHPGVVFFAAGLRVPDFKREVNDQNFHVGLHVIFDSRKAHDDYQVAPKHLQFIEECKGNWDKVRVFDTVAEK</sequence>
<dbReference type="SMART" id="SM00886">
    <property type="entry name" value="Dabb"/>
    <property type="match status" value="1"/>
</dbReference>
<evidence type="ECO:0000313" key="4">
    <source>
        <dbReference type="Proteomes" id="UP000317318"/>
    </source>
</evidence>
<dbReference type="Gene3D" id="3.30.70.100">
    <property type="match status" value="1"/>
</dbReference>
<evidence type="ECO:0000313" key="3">
    <source>
        <dbReference type="EMBL" id="QDT37085.1"/>
    </source>
</evidence>
<proteinExistence type="predicted"/>
<protein>
    <submittedName>
        <fullName evidence="3">Stress responsive A/B Barrel Domain protein</fullName>
    </submittedName>
</protein>
<accession>A0A517QZL0</accession>
<keyword evidence="1" id="KW-0732">Signal</keyword>
<gene>
    <name evidence="3" type="ORF">Pan189_14530</name>
</gene>
<dbReference type="InterPro" id="IPR011008">
    <property type="entry name" value="Dimeric_a/b-barrel"/>
</dbReference>
<keyword evidence="4" id="KW-1185">Reference proteome</keyword>
<evidence type="ECO:0000256" key="1">
    <source>
        <dbReference type="SAM" id="SignalP"/>
    </source>
</evidence>
<dbReference type="EMBL" id="CP036268">
    <property type="protein sequence ID" value="QDT37085.1"/>
    <property type="molecule type" value="Genomic_DNA"/>
</dbReference>
<dbReference type="InterPro" id="IPR013097">
    <property type="entry name" value="Dabb"/>
</dbReference>
<feature type="signal peptide" evidence="1">
    <location>
        <begin position="1"/>
        <end position="21"/>
    </location>
</feature>
<reference evidence="3 4" key="1">
    <citation type="submission" date="2019-02" db="EMBL/GenBank/DDBJ databases">
        <title>Deep-cultivation of Planctomycetes and their phenomic and genomic characterization uncovers novel biology.</title>
        <authorList>
            <person name="Wiegand S."/>
            <person name="Jogler M."/>
            <person name="Boedeker C."/>
            <person name="Pinto D."/>
            <person name="Vollmers J."/>
            <person name="Rivas-Marin E."/>
            <person name="Kohn T."/>
            <person name="Peeters S.H."/>
            <person name="Heuer A."/>
            <person name="Rast P."/>
            <person name="Oberbeckmann S."/>
            <person name="Bunk B."/>
            <person name="Jeske O."/>
            <person name="Meyerdierks A."/>
            <person name="Storesund J.E."/>
            <person name="Kallscheuer N."/>
            <person name="Luecker S."/>
            <person name="Lage O.M."/>
            <person name="Pohl T."/>
            <person name="Merkel B.J."/>
            <person name="Hornburger P."/>
            <person name="Mueller R.-W."/>
            <person name="Bruemmer F."/>
            <person name="Labrenz M."/>
            <person name="Spormann A.M."/>
            <person name="Op den Camp H."/>
            <person name="Overmann J."/>
            <person name="Amann R."/>
            <person name="Jetten M.S.M."/>
            <person name="Mascher T."/>
            <person name="Medema M.H."/>
            <person name="Devos D.P."/>
            <person name="Kaster A.-K."/>
            <person name="Ovreas L."/>
            <person name="Rohde M."/>
            <person name="Galperin M.Y."/>
            <person name="Jogler C."/>
        </authorList>
    </citation>
    <scope>NUCLEOTIDE SEQUENCE [LARGE SCALE GENOMIC DNA]</scope>
    <source>
        <strain evidence="3 4">Pan189</strain>
    </source>
</reference>
<feature type="domain" description="Stress-response A/B barrel" evidence="2">
    <location>
        <begin position="39"/>
        <end position="135"/>
    </location>
</feature>
<dbReference type="PROSITE" id="PS51502">
    <property type="entry name" value="S_R_A_B_BARREL"/>
    <property type="match status" value="1"/>
</dbReference>
<feature type="chain" id="PRO_5022132501" evidence="1">
    <location>
        <begin position="22"/>
        <end position="139"/>
    </location>
</feature>
<dbReference type="SUPFAM" id="SSF54909">
    <property type="entry name" value="Dimeric alpha+beta barrel"/>
    <property type="match status" value="1"/>
</dbReference>
<evidence type="ECO:0000259" key="2">
    <source>
        <dbReference type="PROSITE" id="PS51502"/>
    </source>
</evidence>
<dbReference type="Proteomes" id="UP000317318">
    <property type="component" value="Chromosome"/>
</dbReference>
<dbReference type="RefSeq" id="WP_310821199.1">
    <property type="nucleotide sequence ID" value="NZ_CP036268.1"/>
</dbReference>
<organism evidence="3 4">
    <name type="scientific">Stratiformator vulcanicus</name>
    <dbReference type="NCBI Taxonomy" id="2527980"/>
    <lineage>
        <taxon>Bacteria</taxon>
        <taxon>Pseudomonadati</taxon>
        <taxon>Planctomycetota</taxon>
        <taxon>Planctomycetia</taxon>
        <taxon>Planctomycetales</taxon>
        <taxon>Planctomycetaceae</taxon>
        <taxon>Stratiformator</taxon>
    </lineage>
</organism>